<keyword evidence="3" id="KW-0547">Nucleotide-binding</keyword>
<dbReference type="PANTHER" id="PTHR43605:SF10">
    <property type="entry name" value="ACYL-COA SYNTHETASE MEDIUM CHAIN FAMILY MEMBER 3"/>
    <property type="match status" value="1"/>
</dbReference>
<dbReference type="AlphaFoldDB" id="A0AA87IKZ1"/>
<evidence type="ECO:0000256" key="3">
    <source>
        <dbReference type="ARBA" id="ARBA00022741"/>
    </source>
</evidence>
<dbReference type="InterPro" id="IPR042099">
    <property type="entry name" value="ANL_N_sf"/>
</dbReference>
<reference evidence="5 6" key="1">
    <citation type="journal article" date="2012" name="J. Bacteriol.">
        <title>Genome Sequence of the Antarctic Psychrophile Bacterium Planococcus antarcticus DSM 14505.</title>
        <authorList>
            <person name="Margolles A."/>
            <person name="Gueimonde M."/>
            <person name="Sanchez B."/>
        </authorList>
    </citation>
    <scope>NUCLEOTIDE SEQUENCE [LARGE SCALE GENOMIC DNA]</scope>
    <source>
        <strain evidence="5 6">DSM 14505</strain>
    </source>
</reference>
<dbReference type="GO" id="GO:0015645">
    <property type="term" value="F:fatty acid ligase activity"/>
    <property type="evidence" value="ECO:0007669"/>
    <property type="project" value="TreeGrafter"/>
</dbReference>
<organism evidence="5 6">
    <name type="scientific">Planococcus antarcticus DSM 14505</name>
    <dbReference type="NCBI Taxonomy" id="1185653"/>
    <lineage>
        <taxon>Bacteria</taxon>
        <taxon>Bacillati</taxon>
        <taxon>Bacillota</taxon>
        <taxon>Bacilli</taxon>
        <taxon>Bacillales</taxon>
        <taxon>Caryophanaceae</taxon>
        <taxon>Planococcus</taxon>
    </lineage>
</organism>
<dbReference type="GO" id="GO:0005524">
    <property type="term" value="F:ATP binding"/>
    <property type="evidence" value="ECO:0007669"/>
    <property type="project" value="UniProtKB-KW"/>
</dbReference>
<keyword evidence="2" id="KW-0436">Ligase</keyword>
<dbReference type="SUPFAM" id="SSF56801">
    <property type="entry name" value="Acetyl-CoA synthetase-like"/>
    <property type="match status" value="1"/>
</dbReference>
<evidence type="ECO:0000256" key="2">
    <source>
        <dbReference type="ARBA" id="ARBA00022598"/>
    </source>
</evidence>
<proteinExistence type="inferred from homology"/>
<evidence type="ECO:0000313" key="5">
    <source>
        <dbReference type="EMBL" id="EIM06631.1"/>
    </source>
</evidence>
<dbReference type="InterPro" id="IPR051087">
    <property type="entry name" value="Mitochondrial_ACSM"/>
</dbReference>
<dbReference type="Gene3D" id="3.40.50.12780">
    <property type="entry name" value="N-terminal domain of ligase-like"/>
    <property type="match status" value="1"/>
</dbReference>
<gene>
    <name evidence="5" type="ORF">A1A1_10101</name>
</gene>
<name>A0AA87IKZ1_9BACL</name>
<evidence type="ECO:0000313" key="6">
    <source>
        <dbReference type="Proteomes" id="UP000004725"/>
    </source>
</evidence>
<dbReference type="GO" id="GO:0004321">
    <property type="term" value="F:fatty-acyl-CoA synthase activity"/>
    <property type="evidence" value="ECO:0007669"/>
    <property type="project" value="TreeGrafter"/>
</dbReference>
<dbReference type="EMBL" id="AJYB01000027">
    <property type="protein sequence ID" value="EIM06631.1"/>
    <property type="molecule type" value="Genomic_DNA"/>
</dbReference>
<comment type="similarity">
    <text evidence="1">Belongs to the ATP-dependent AMP-binding enzyme family.</text>
</comment>
<keyword evidence="4" id="KW-0067">ATP-binding</keyword>
<dbReference type="GO" id="GO:0006637">
    <property type="term" value="P:acyl-CoA metabolic process"/>
    <property type="evidence" value="ECO:0007669"/>
    <property type="project" value="TreeGrafter"/>
</dbReference>
<sequence length="107" mass="11982">MAKQKDLANYDLSALHSAVSAGEPLNVEVINVFQNNYGLEVRDGYGQMENNLLVGVMKGMEARIGSMANRHPATVRRSLTTLASCVCWRSRRYRSPYRHTGFIHGIL</sequence>
<comment type="caution">
    <text evidence="5">The sequence shown here is derived from an EMBL/GenBank/DDBJ whole genome shotgun (WGS) entry which is preliminary data.</text>
</comment>
<evidence type="ECO:0000256" key="4">
    <source>
        <dbReference type="ARBA" id="ARBA00022840"/>
    </source>
</evidence>
<dbReference type="Proteomes" id="UP000004725">
    <property type="component" value="Unassembled WGS sequence"/>
</dbReference>
<accession>A0AA87IKZ1</accession>
<protein>
    <submittedName>
        <fullName evidence="5">Acetyl-CoA synthetase</fullName>
    </submittedName>
</protein>
<evidence type="ECO:0000256" key="1">
    <source>
        <dbReference type="ARBA" id="ARBA00006432"/>
    </source>
</evidence>
<dbReference type="PANTHER" id="PTHR43605">
    <property type="entry name" value="ACYL-COENZYME A SYNTHETASE"/>
    <property type="match status" value="1"/>
</dbReference>
<dbReference type="GO" id="GO:0006633">
    <property type="term" value="P:fatty acid biosynthetic process"/>
    <property type="evidence" value="ECO:0007669"/>
    <property type="project" value="TreeGrafter"/>
</dbReference>